<evidence type="ECO:0000313" key="3">
    <source>
        <dbReference type="Proteomes" id="UP000070427"/>
    </source>
</evidence>
<dbReference type="PANTHER" id="PTHR42842:SF3">
    <property type="entry name" value="FAD_NAD(P)-BINDING OXIDOREDUCTASE FAMILY PROTEIN"/>
    <property type="match status" value="1"/>
</dbReference>
<keyword evidence="3" id="KW-1185">Reference proteome</keyword>
<dbReference type="PANTHER" id="PTHR42842">
    <property type="entry name" value="FAD/NAD(P)-BINDING OXIDOREDUCTASE"/>
    <property type="match status" value="1"/>
</dbReference>
<dbReference type="Gene3D" id="3.50.50.60">
    <property type="entry name" value="FAD/NAD(P)-binding domain"/>
    <property type="match status" value="2"/>
</dbReference>
<dbReference type="Pfam" id="PF21688">
    <property type="entry name" value="FAD-depend_C"/>
    <property type="match status" value="1"/>
</dbReference>
<keyword evidence="2" id="KW-0413">Isomerase</keyword>
<evidence type="ECO:0000313" key="2">
    <source>
        <dbReference type="EMBL" id="KXG76939.1"/>
    </source>
</evidence>
<accession>A0A140L8R4</accession>
<dbReference type="Proteomes" id="UP000070427">
    <property type="component" value="Unassembled WGS sequence"/>
</dbReference>
<dbReference type="InterPro" id="IPR036188">
    <property type="entry name" value="FAD/NAD-bd_sf"/>
</dbReference>
<reference evidence="2 3" key="1">
    <citation type="submission" date="2015-12" db="EMBL/GenBank/DDBJ databases">
        <title>Draft genome sequnece of Fervidicola ferrireducens strain Y170.</title>
        <authorList>
            <person name="Patel B.K."/>
        </authorList>
    </citation>
    <scope>NUCLEOTIDE SEQUENCE [LARGE SCALE GENOMIC DNA]</scope>
    <source>
        <strain evidence="2 3">Y170</strain>
    </source>
</reference>
<dbReference type="PRINTS" id="PR00419">
    <property type="entry name" value="ADXRDTASE"/>
</dbReference>
<dbReference type="Pfam" id="PF13450">
    <property type="entry name" value="NAD_binding_8"/>
    <property type="match status" value="1"/>
</dbReference>
<dbReference type="InterPro" id="IPR028348">
    <property type="entry name" value="FAD-binding_protein"/>
</dbReference>
<organism evidence="2 3">
    <name type="scientific">Fervidicola ferrireducens</name>
    <dbReference type="NCBI Taxonomy" id="520764"/>
    <lineage>
        <taxon>Bacteria</taxon>
        <taxon>Bacillati</taxon>
        <taxon>Bacillota</taxon>
        <taxon>Clostridia</taxon>
        <taxon>Thermosediminibacterales</taxon>
        <taxon>Thermosediminibacteraceae</taxon>
        <taxon>Fervidicola</taxon>
    </lineage>
</organism>
<dbReference type="InterPro" id="IPR049516">
    <property type="entry name" value="FAD-depend_C"/>
</dbReference>
<gene>
    <name evidence="2" type="ORF">AN618_13150</name>
</gene>
<sequence length="549" mass="60512">MIVRVHNLRLHVDEEEALLIKKAAQRLGVNPETIEDLKIARKAIDARRAEVYFTYHVDVKLKGGMRLPRSIFRAPDISLVEPVREEPLALGSERLTYSPLIVGAGPAGLFCALTLAEYGYKPVVVERGRDLRRRVEDVERFWQCGELDPESNVQFGEGGAGTFSDGKLTTRIGDVRVEKVFKTLVSMGAPPEIEYLKNPHVGTDRLREIVYNMRRRILELGGEIYFEARLTDLIAEGGHIKGAVINDAIEVDAEVLVLAVGHSARDVYRLLYRKGVSLTPKAFAVGVRIEHPQALIDRIQYGKYAGHPRLPAAEYRITYQDEETGRNVYSFCMCPGGYVIASASGENQVVVNGMSYCARDSGVANSALLVTVSPKDWDEDILGGVALQEKMEKAAYLLGGGGYRAPAQKVVDFLMRQESSSFDRLQPTYRPGVIPANLDRILPDFIAEPLRRALIDFDRRMPGFAGKEAVLTGVETRSSAPLRILRGEDFQSVSLKGLYPAGEGAGYAGGIVSAAVDGIKVAEQIIRTYAPPAKKTVLKDNRLSDARNL</sequence>
<dbReference type="InParanoid" id="A0A140L8R4"/>
<name>A0A140L8R4_9FIRM</name>
<dbReference type="GO" id="GO:0043917">
    <property type="term" value="F:ribose 1,5-bisphosphate isomerase activity"/>
    <property type="evidence" value="ECO:0007669"/>
    <property type="project" value="UniProtKB-EC"/>
</dbReference>
<dbReference type="EMBL" id="LOED01000014">
    <property type="protein sequence ID" value="KXG76939.1"/>
    <property type="molecule type" value="Genomic_DNA"/>
</dbReference>
<dbReference type="Gene3D" id="3.30.70.2700">
    <property type="match status" value="1"/>
</dbReference>
<protein>
    <submittedName>
        <fullName evidence="2">Putative thiazole biosynthetic enzyme</fullName>
        <ecNumber evidence="2">5.3.1.29</ecNumber>
    </submittedName>
</protein>
<dbReference type="EC" id="5.3.1.29" evidence="2"/>
<dbReference type="SUPFAM" id="SSF51905">
    <property type="entry name" value="FAD/NAD(P)-binding domain"/>
    <property type="match status" value="1"/>
</dbReference>
<proteinExistence type="predicted"/>
<dbReference type="RefSeq" id="WP_187694891.1">
    <property type="nucleotide sequence ID" value="NZ_LOED01000014.1"/>
</dbReference>
<comment type="caution">
    <text evidence="2">The sequence shown here is derived from an EMBL/GenBank/DDBJ whole genome shotgun (WGS) entry which is preliminary data.</text>
</comment>
<dbReference type="AlphaFoldDB" id="A0A140L8R4"/>
<feature type="domain" description="FAD-dependent protein C-terminal" evidence="1">
    <location>
        <begin position="282"/>
        <end position="478"/>
    </location>
</feature>
<dbReference type="PATRIC" id="fig|520764.3.peg.1365"/>
<evidence type="ECO:0000259" key="1">
    <source>
        <dbReference type="Pfam" id="PF21688"/>
    </source>
</evidence>
<dbReference type="PIRSF" id="PIRSF038984">
    <property type="entry name" value="FAD_binding_protein"/>
    <property type="match status" value="1"/>
</dbReference>